<protein>
    <submittedName>
        <fullName evidence="1">Uncharacterized protein</fullName>
    </submittedName>
</protein>
<reference evidence="1" key="1">
    <citation type="submission" date="2015-04" db="UniProtKB">
        <authorList>
            <consortium name="EnsemblPlants"/>
        </authorList>
    </citation>
    <scope>IDENTIFICATION</scope>
</reference>
<dbReference type="AlphaFoldDB" id="A0A0E0KJP6"/>
<dbReference type="EnsemblPlants" id="OPUNC03G33160.1">
    <property type="protein sequence ID" value="OPUNC03G33160.1"/>
    <property type="gene ID" value="OPUNC03G33160"/>
</dbReference>
<accession>A0A0E0KJP6</accession>
<name>A0A0E0KJP6_ORYPU</name>
<organism evidence="1">
    <name type="scientific">Oryza punctata</name>
    <name type="common">Red rice</name>
    <dbReference type="NCBI Taxonomy" id="4537"/>
    <lineage>
        <taxon>Eukaryota</taxon>
        <taxon>Viridiplantae</taxon>
        <taxon>Streptophyta</taxon>
        <taxon>Embryophyta</taxon>
        <taxon>Tracheophyta</taxon>
        <taxon>Spermatophyta</taxon>
        <taxon>Magnoliopsida</taxon>
        <taxon>Liliopsida</taxon>
        <taxon>Poales</taxon>
        <taxon>Poaceae</taxon>
        <taxon>BOP clade</taxon>
        <taxon>Oryzoideae</taxon>
        <taxon>Oryzeae</taxon>
        <taxon>Oryzinae</taxon>
        <taxon>Oryza</taxon>
    </lineage>
</organism>
<dbReference type="Gramene" id="OPUNC03G33160.1">
    <property type="protein sequence ID" value="OPUNC03G33160.1"/>
    <property type="gene ID" value="OPUNC03G33160"/>
</dbReference>
<proteinExistence type="predicted"/>
<dbReference type="InterPro" id="IPR022146">
    <property type="entry name" value="DUF3678"/>
</dbReference>
<reference evidence="1" key="2">
    <citation type="submission" date="2018-05" db="EMBL/GenBank/DDBJ databases">
        <title>OpunRS2 (Oryza punctata Reference Sequence Version 2).</title>
        <authorList>
            <person name="Zhang J."/>
            <person name="Kudrna D."/>
            <person name="Lee S."/>
            <person name="Talag J."/>
            <person name="Welchert J."/>
            <person name="Wing R.A."/>
        </authorList>
    </citation>
    <scope>NUCLEOTIDE SEQUENCE [LARGE SCALE GENOMIC DNA]</scope>
</reference>
<sequence length="712" mass="77611">MRWILPHRHLRVSDISINSALTPSFRLAHLRLDHPFKRSATMTSATNSHQARVYTIKLWVAAASPPRACRCPWSTSTGCWNTERHPPQRDLTAGGVLTAASTSSHTCVAPSDHSVTPLVVFIVVHASTSLSSALVIFSHSGSSSSTSSIVAASPGYHCCHSRAVVHPTLHMATDVAVSAVDPSTSPSSSSNMSHRQHRHIFLDYTSLFSGNCVLLWQFSLYAVLAPRPSGKPSLLVPSDIGEYSWWSPTLPQTRCDGSSSTARQHRFFSVIFVNDCHDHVTVIVLAHLGLQRPRCLMHALRLGYLDINFPTSATLTTPTLRTALSTTAPSLWLHHLQSVLRTLVVQASALLMLELRGDVRPHRHLRVSDISINSALTPSFRLAHLRLDHPFKRSATMTSATNSHQARVYTIKLWVAAASPPRACRCPWSTSTGCWNTERHPPQRDLTAGGVLTAASTSSHTCVAPSDHSVTPLVVFIVVHASTSLSSALVIFSHSGSSSSTSSIVAASPGYHCCHSRAVVHPTLHMATDVAVSAVDPSTSPSSSSNMSHRQHRHIFLDYTSLFSGNCVLLWQFSLYAVLAPRPSGKPSLLVPSDIGEYSWWSPTLPQTRCDGSSSTARQHRFFSVIFVNDCHDHVTVIVLAHLGLQRPRCLMHALRLGYLDINFPTSATLTTPTLRTALSTTAPSLWLHHLQSVLRTLVGFFSSPSVRVAHA</sequence>
<evidence type="ECO:0000313" key="2">
    <source>
        <dbReference type="Proteomes" id="UP000026962"/>
    </source>
</evidence>
<dbReference type="HOGENOM" id="CLU_388013_0_0_1"/>
<dbReference type="Proteomes" id="UP000026962">
    <property type="component" value="Chromosome 3"/>
</dbReference>
<evidence type="ECO:0000313" key="1">
    <source>
        <dbReference type="EnsemblPlants" id="OPUNC03G33160.1"/>
    </source>
</evidence>
<keyword evidence="2" id="KW-1185">Reference proteome</keyword>
<dbReference type="Pfam" id="PF12435">
    <property type="entry name" value="DUF3678"/>
    <property type="match status" value="4"/>
</dbReference>